<comment type="caution">
    <text evidence="6">The sequence shown here is derived from an EMBL/GenBank/DDBJ whole genome shotgun (WGS) entry which is preliminary data.</text>
</comment>
<dbReference type="RefSeq" id="WP_251778985.1">
    <property type="nucleotide sequence ID" value="NZ_JAMKFE010000007.1"/>
</dbReference>
<evidence type="ECO:0000256" key="3">
    <source>
        <dbReference type="ARBA" id="ARBA00022448"/>
    </source>
</evidence>
<evidence type="ECO:0000313" key="6">
    <source>
        <dbReference type="EMBL" id="MCM5680531.1"/>
    </source>
</evidence>
<dbReference type="CDD" id="cd13589">
    <property type="entry name" value="PBP2_polyamine_RpCGA009"/>
    <property type="match status" value="1"/>
</dbReference>
<dbReference type="InterPro" id="IPR006059">
    <property type="entry name" value="SBP"/>
</dbReference>
<dbReference type="Pfam" id="PF13416">
    <property type="entry name" value="SBP_bac_8"/>
    <property type="match status" value="1"/>
</dbReference>
<dbReference type="Gene3D" id="3.40.190.10">
    <property type="entry name" value="Periplasmic binding protein-like II"/>
    <property type="match status" value="2"/>
</dbReference>
<keyword evidence="3" id="KW-0813">Transport</keyword>
<reference evidence="6" key="1">
    <citation type="submission" date="2022-05" db="EMBL/GenBank/DDBJ databases">
        <title>Schlegelella sp. nov., isolated from mangrove soil.</title>
        <authorList>
            <person name="Liu Y."/>
            <person name="Ge X."/>
            <person name="Liu W."/>
        </authorList>
    </citation>
    <scope>NUCLEOTIDE SEQUENCE</scope>
    <source>
        <strain evidence="6">S2-27</strain>
    </source>
</reference>
<sequence>MNAAGSRFRFSTYTITGQGLGGFAVRAACLLSAACSASGVQAGELTFTSWGGSYAKAQLDTAVTPFSRSTGVKVRMEEYAGGIDELRGQVSTGQVVWDVVDLSLADALRACDEGLLEEIDPDDLDRGVKGEPARSDFVPGALTRCYVATNVWSTVFAYNRKAFVDKAPQTIADVFDTARFPGKRGLRRTAQGNLEFALMADGVAVDQVYKVLSTPAGVERAFRKLDALKPHIVWWTAGAEPVEMLDTGKAQIASSYNGRIYTATLRGNKPLRYVWDGQLLSLEGLGIVKGTRNRKDAMAFVRYASSPVAMAALAPVTAYGPTRVSAAGLLDTVMMHVLPTAHWYAKRSLTVDARWWSVHGEALEQRFAAWTDK</sequence>
<evidence type="ECO:0000256" key="2">
    <source>
        <dbReference type="ARBA" id="ARBA00008520"/>
    </source>
</evidence>
<gene>
    <name evidence="6" type="ORF">M8A51_13445</name>
</gene>
<evidence type="ECO:0000256" key="5">
    <source>
        <dbReference type="ARBA" id="ARBA00022764"/>
    </source>
</evidence>
<evidence type="ECO:0000256" key="1">
    <source>
        <dbReference type="ARBA" id="ARBA00004418"/>
    </source>
</evidence>
<name>A0ABT0YP89_9BURK</name>
<evidence type="ECO:0000256" key="4">
    <source>
        <dbReference type="ARBA" id="ARBA00022729"/>
    </source>
</evidence>
<keyword evidence="5" id="KW-0574">Periplasm</keyword>
<dbReference type="PANTHER" id="PTHR30006:SF3">
    <property type="entry name" value="THIAMINE-BINDING PERIPLASMIC PROTEIN"/>
    <property type="match status" value="1"/>
</dbReference>
<accession>A0ABT0YP89</accession>
<dbReference type="SUPFAM" id="SSF53850">
    <property type="entry name" value="Periplasmic binding protein-like II"/>
    <property type="match status" value="1"/>
</dbReference>
<dbReference type="EMBL" id="JAMKFE010000007">
    <property type="protein sequence ID" value="MCM5680531.1"/>
    <property type="molecule type" value="Genomic_DNA"/>
</dbReference>
<proteinExistence type="inferred from homology"/>
<evidence type="ECO:0000313" key="7">
    <source>
        <dbReference type="Proteomes" id="UP001165541"/>
    </source>
</evidence>
<protein>
    <submittedName>
        <fullName evidence="6">ABC transporter substrate-binding protein</fullName>
    </submittedName>
</protein>
<dbReference type="Proteomes" id="UP001165541">
    <property type="component" value="Unassembled WGS sequence"/>
</dbReference>
<organism evidence="6 7">
    <name type="scientific">Caldimonas mangrovi</name>
    <dbReference type="NCBI Taxonomy" id="2944811"/>
    <lineage>
        <taxon>Bacteria</taxon>
        <taxon>Pseudomonadati</taxon>
        <taxon>Pseudomonadota</taxon>
        <taxon>Betaproteobacteria</taxon>
        <taxon>Burkholderiales</taxon>
        <taxon>Sphaerotilaceae</taxon>
        <taxon>Caldimonas</taxon>
    </lineage>
</organism>
<dbReference type="PANTHER" id="PTHR30006">
    <property type="entry name" value="THIAMINE-BINDING PERIPLASMIC PROTEIN-RELATED"/>
    <property type="match status" value="1"/>
</dbReference>
<keyword evidence="7" id="KW-1185">Reference proteome</keyword>
<keyword evidence="4" id="KW-0732">Signal</keyword>
<comment type="subcellular location">
    <subcellularLocation>
        <location evidence="1">Periplasm</location>
    </subcellularLocation>
</comment>
<comment type="similarity">
    <text evidence="2">Belongs to the bacterial solute-binding protein 1 family.</text>
</comment>